<keyword evidence="4" id="KW-0862">Zinc</keyword>
<evidence type="ECO:0000256" key="1">
    <source>
        <dbReference type="ARBA" id="ARBA00001947"/>
    </source>
</evidence>
<dbReference type="InterPro" id="IPR006680">
    <property type="entry name" value="Amidohydro-rel"/>
</dbReference>
<name>A0A645HGZ6_9ZZZZ</name>
<dbReference type="PANTHER" id="PTHR11271:SF6">
    <property type="entry name" value="GUANINE DEAMINASE"/>
    <property type="match status" value="1"/>
</dbReference>
<evidence type="ECO:0000313" key="6">
    <source>
        <dbReference type="EMBL" id="MPN34953.1"/>
    </source>
</evidence>
<dbReference type="SUPFAM" id="SSF51338">
    <property type="entry name" value="Composite domain of metallo-dependent hydrolases"/>
    <property type="match status" value="1"/>
</dbReference>
<evidence type="ECO:0000259" key="5">
    <source>
        <dbReference type="Pfam" id="PF01979"/>
    </source>
</evidence>
<gene>
    <name evidence="6" type="ORF">SDC9_182447</name>
</gene>
<dbReference type="GO" id="GO:0008270">
    <property type="term" value="F:zinc ion binding"/>
    <property type="evidence" value="ECO:0007669"/>
    <property type="project" value="TreeGrafter"/>
</dbReference>
<dbReference type="InterPro" id="IPR051607">
    <property type="entry name" value="Metallo-dep_hydrolases"/>
</dbReference>
<proteinExistence type="predicted"/>
<keyword evidence="3" id="KW-0378">Hydrolase</keyword>
<reference evidence="6" key="1">
    <citation type="submission" date="2019-08" db="EMBL/GenBank/DDBJ databases">
        <authorList>
            <person name="Kucharzyk K."/>
            <person name="Murdoch R.W."/>
            <person name="Higgins S."/>
            <person name="Loffler F."/>
        </authorList>
    </citation>
    <scope>NUCLEOTIDE SEQUENCE</scope>
</reference>
<organism evidence="6">
    <name type="scientific">bioreactor metagenome</name>
    <dbReference type="NCBI Taxonomy" id="1076179"/>
    <lineage>
        <taxon>unclassified sequences</taxon>
        <taxon>metagenomes</taxon>
        <taxon>ecological metagenomes</taxon>
    </lineage>
</organism>
<feature type="domain" description="Amidohydrolase-related" evidence="5">
    <location>
        <begin position="8"/>
        <end position="91"/>
    </location>
</feature>
<accession>A0A645HGZ6</accession>
<dbReference type="InterPro" id="IPR011059">
    <property type="entry name" value="Metal-dep_hydrolase_composite"/>
</dbReference>
<sequence length="93" mass="10323">MVKTIQLSKINHTLNNQYEALTLPEVFYMATKGGGNFFGQVGSFEPGYCLDALVIENKMFGRELSVAETLQHFIYTGTPSNIVATYIGGKRIK</sequence>
<comment type="cofactor">
    <cofactor evidence="1">
        <name>Zn(2+)</name>
        <dbReference type="ChEBI" id="CHEBI:29105"/>
    </cofactor>
</comment>
<dbReference type="EMBL" id="VSSQ01088260">
    <property type="protein sequence ID" value="MPN34953.1"/>
    <property type="molecule type" value="Genomic_DNA"/>
</dbReference>
<dbReference type="GO" id="GO:0008892">
    <property type="term" value="F:guanine deaminase activity"/>
    <property type="evidence" value="ECO:0007669"/>
    <property type="project" value="TreeGrafter"/>
</dbReference>
<evidence type="ECO:0000256" key="3">
    <source>
        <dbReference type="ARBA" id="ARBA00022801"/>
    </source>
</evidence>
<dbReference type="AlphaFoldDB" id="A0A645HGZ6"/>
<dbReference type="Pfam" id="PF01979">
    <property type="entry name" value="Amidohydro_1"/>
    <property type="match status" value="1"/>
</dbReference>
<dbReference type="PANTHER" id="PTHR11271">
    <property type="entry name" value="GUANINE DEAMINASE"/>
    <property type="match status" value="1"/>
</dbReference>
<dbReference type="GO" id="GO:0046098">
    <property type="term" value="P:guanine metabolic process"/>
    <property type="evidence" value="ECO:0007669"/>
    <property type="project" value="TreeGrafter"/>
</dbReference>
<keyword evidence="2" id="KW-0479">Metal-binding</keyword>
<dbReference type="GO" id="GO:0005829">
    <property type="term" value="C:cytosol"/>
    <property type="evidence" value="ECO:0007669"/>
    <property type="project" value="TreeGrafter"/>
</dbReference>
<comment type="caution">
    <text evidence="6">The sequence shown here is derived from an EMBL/GenBank/DDBJ whole genome shotgun (WGS) entry which is preliminary data.</text>
</comment>
<evidence type="ECO:0000256" key="4">
    <source>
        <dbReference type="ARBA" id="ARBA00022833"/>
    </source>
</evidence>
<evidence type="ECO:0000256" key="2">
    <source>
        <dbReference type="ARBA" id="ARBA00022723"/>
    </source>
</evidence>
<protein>
    <recommendedName>
        <fullName evidence="5">Amidohydrolase-related domain-containing protein</fullName>
    </recommendedName>
</protein>
<dbReference type="Gene3D" id="2.30.40.10">
    <property type="entry name" value="Urease, subunit C, domain 1"/>
    <property type="match status" value="1"/>
</dbReference>